<dbReference type="PIRSF" id="PIRSF016919">
    <property type="entry name" value="HupE_UreJ"/>
    <property type="match status" value="1"/>
</dbReference>
<feature type="chain" id="PRO_5045667703" evidence="2">
    <location>
        <begin position="21"/>
        <end position="195"/>
    </location>
</feature>
<keyword evidence="2" id="KW-0732">Signal</keyword>
<dbReference type="Proteomes" id="UP001441944">
    <property type="component" value="Unassembled WGS sequence"/>
</dbReference>
<keyword evidence="4" id="KW-1185">Reference proteome</keyword>
<name>A0ABQ0AL61_9RHOB</name>
<accession>A0ABQ0AL61</accession>
<keyword evidence="1" id="KW-0472">Membrane</keyword>
<evidence type="ECO:0000313" key="4">
    <source>
        <dbReference type="Proteomes" id="UP001441944"/>
    </source>
</evidence>
<proteinExistence type="predicted"/>
<dbReference type="Pfam" id="PF04955">
    <property type="entry name" value="HupE_UreJ"/>
    <property type="match status" value="1"/>
</dbReference>
<evidence type="ECO:0000256" key="2">
    <source>
        <dbReference type="SAM" id="SignalP"/>
    </source>
</evidence>
<feature type="transmembrane region" description="Helical" evidence="1">
    <location>
        <begin position="97"/>
        <end position="127"/>
    </location>
</feature>
<feature type="transmembrane region" description="Helical" evidence="1">
    <location>
        <begin position="175"/>
        <end position="194"/>
    </location>
</feature>
<organism evidence="3 4">
    <name type="scientific">Pseudophaeobacter arcticus</name>
    <dbReference type="NCBI Taxonomy" id="385492"/>
    <lineage>
        <taxon>Bacteria</taxon>
        <taxon>Pseudomonadati</taxon>
        <taxon>Pseudomonadota</taxon>
        <taxon>Alphaproteobacteria</taxon>
        <taxon>Rhodobacterales</taxon>
        <taxon>Paracoccaceae</taxon>
        <taxon>Pseudophaeobacter</taxon>
    </lineage>
</organism>
<evidence type="ECO:0000313" key="3">
    <source>
        <dbReference type="EMBL" id="GAA6196569.1"/>
    </source>
</evidence>
<keyword evidence="1" id="KW-0812">Transmembrane</keyword>
<dbReference type="RefSeq" id="WP_353399537.1">
    <property type="nucleotide sequence ID" value="NZ_BAABWU010000006.1"/>
</dbReference>
<protein>
    <submittedName>
        <fullName evidence="3">HupE/UreJ family protein</fullName>
    </submittedName>
</protein>
<dbReference type="EMBL" id="BAABWU010000006">
    <property type="protein sequence ID" value="GAA6196569.1"/>
    <property type="molecule type" value="Genomic_DNA"/>
</dbReference>
<feature type="signal peptide" evidence="2">
    <location>
        <begin position="1"/>
        <end position="20"/>
    </location>
</feature>
<evidence type="ECO:0000256" key="1">
    <source>
        <dbReference type="SAM" id="Phobius"/>
    </source>
</evidence>
<feature type="transmembrane region" description="Helical" evidence="1">
    <location>
        <begin position="147"/>
        <end position="169"/>
    </location>
</feature>
<feature type="transmembrane region" description="Helical" evidence="1">
    <location>
        <begin position="36"/>
        <end position="55"/>
    </location>
</feature>
<reference evidence="3 4" key="1">
    <citation type="submission" date="2024-04" db="EMBL/GenBank/DDBJ databases">
        <title>Draft genome sequence of Pseudophaeobacter arcticus NBRC 116598.</title>
        <authorList>
            <person name="Miyakawa T."/>
            <person name="Kusuya Y."/>
            <person name="Miura T."/>
        </authorList>
    </citation>
    <scope>NUCLEOTIDE SEQUENCE [LARGE SCALE GENOMIC DNA]</scope>
    <source>
        <strain evidence="3 4">SU-CL00105</strain>
    </source>
</reference>
<dbReference type="InterPro" id="IPR007038">
    <property type="entry name" value="HupE_UreJ"/>
</dbReference>
<feature type="transmembrane region" description="Helical" evidence="1">
    <location>
        <begin position="67"/>
        <end position="91"/>
    </location>
</feature>
<keyword evidence="1" id="KW-1133">Transmembrane helix</keyword>
<comment type="caution">
    <text evidence="3">The sequence shown here is derived from an EMBL/GenBank/DDBJ whole genome shotgun (WGS) entry which is preliminary data.</text>
</comment>
<sequence>MKRLLALTPALTLTAGPALAHLDPTEHDSFVAGMSHPVFGADHILAMVAVGLWAVMLAGRSDNRRALAALPVAFVAAMAAGFLLAMAGVGLPFVEPMILASVLVLGGLCALALRLPLTGAVGVTALFGMFHGHAHGAELGSAEALPYLAGFAIATALLHAVGVLGGLGLAQRAPLATRLLGGLVAAAGTTLMIAG</sequence>
<gene>
    <name evidence="3" type="ORF">NBRC116598_20130</name>
</gene>